<evidence type="ECO:0000313" key="3">
    <source>
        <dbReference type="Proteomes" id="UP000435649"/>
    </source>
</evidence>
<dbReference type="Pfam" id="PF01636">
    <property type="entry name" value="APH"/>
    <property type="match status" value="1"/>
</dbReference>
<gene>
    <name evidence="2" type="ORF">FYJ85_05015</name>
</gene>
<dbReference type="PANTHER" id="PTHR21064:SF5">
    <property type="entry name" value="SLR1880 PROTEIN"/>
    <property type="match status" value="1"/>
</dbReference>
<accession>A0A844FZ66</accession>
<evidence type="ECO:0000259" key="1">
    <source>
        <dbReference type="Pfam" id="PF01636"/>
    </source>
</evidence>
<comment type="caution">
    <text evidence="2">The sequence shown here is derived from an EMBL/GenBank/DDBJ whole genome shotgun (WGS) entry which is preliminary data.</text>
</comment>
<name>A0A844FZ66_9BACT</name>
<dbReference type="RefSeq" id="WP_154417170.1">
    <property type="nucleotide sequence ID" value="NZ_DBFCGB010000110.1"/>
</dbReference>
<reference evidence="2 3" key="1">
    <citation type="submission" date="2019-08" db="EMBL/GenBank/DDBJ databases">
        <title>In-depth cultivation of the pig gut microbiome towards novel bacterial diversity and tailored functional studies.</title>
        <authorList>
            <person name="Wylensek D."/>
            <person name="Hitch T.C.A."/>
            <person name="Clavel T."/>
        </authorList>
    </citation>
    <scope>NUCLEOTIDE SEQUENCE [LARGE SCALE GENOMIC DNA]</scope>
    <source>
        <strain evidence="2 3">BBE-744-WT-12</strain>
    </source>
</reference>
<proteinExistence type="predicted"/>
<keyword evidence="3" id="KW-1185">Reference proteome</keyword>
<organism evidence="2 3">
    <name type="scientific">Victivallis lenta</name>
    <dbReference type="NCBI Taxonomy" id="2606640"/>
    <lineage>
        <taxon>Bacteria</taxon>
        <taxon>Pseudomonadati</taxon>
        <taxon>Lentisphaerota</taxon>
        <taxon>Lentisphaeria</taxon>
        <taxon>Victivallales</taxon>
        <taxon>Victivallaceae</taxon>
        <taxon>Victivallis</taxon>
    </lineage>
</organism>
<keyword evidence="2" id="KW-0808">Transferase</keyword>
<evidence type="ECO:0000313" key="2">
    <source>
        <dbReference type="EMBL" id="MST96406.1"/>
    </source>
</evidence>
<dbReference type="GO" id="GO:0016740">
    <property type="term" value="F:transferase activity"/>
    <property type="evidence" value="ECO:0007669"/>
    <property type="project" value="UniProtKB-KW"/>
</dbReference>
<dbReference type="Gene3D" id="3.90.1200.10">
    <property type="match status" value="1"/>
</dbReference>
<sequence>MKYDLRGVCGSFDLRGEYVIGVPFGTGHINDTFAVTFDQSGTRVRYIVQRVNTNVFKQPEQLMENFERVTSHIREKIRLERAGNPATRHRTLELVPAKGGRPFVRDGEGNFFRCYCFVENARTYDILETPEQAFEAASAFGCFQNDLADLEGRLNETIPNFHNTVSRLAALERAAKEDRAGRLAAVGPELEFIRRRGADCSKLLDLQAAGEITERTTHNDTKLNNVLIDDLTGSGCCVIDLDTVMPGLPHYDFGDMVRTGTSPALEDERDLSKVVMRFGMFEALLRGYLAGAGNFLSPLEKSLLPFAGRLITLETAIRFLTDYLEGDVYFRIHRPEHNLDRCRTQIALVRSMEEQSDAMQRLTEEMMK</sequence>
<dbReference type="InterPro" id="IPR011009">
    <property type="entry name" value="Kinase-like_dom_sf"/>
</dbReference>
<dbReference type="SUPFAM" id="SSF56112">
    <property type="entry name" value="Protein kinase-like (PK-like)"/>
    <property type="match status" value="1"/>
</dbReference>
<dbReference type="AlphaFoldDB" id="A0A844FZ66"/>
<dbReference type="EMBL" id="VUNS01000003">
    <property type="protein sequence ID" value="MST96406.1"/>
    <property type="molecule type" value="Genomic_DNA"/>
</dbReference>
<dbReference type="InterPro" id="IPR050249">
    <property type="entry name" value="Pseudomonas-type_ThrB"/>
</dbReference>
<dbReference type="InterPro" id="IPR002575">
    <property type="entry name" value="Aminoglycoside_PTrfase"/>
</dbReference>
<protein>
    <submittedName>
        <fullName evidence="2">Aminoglycoside phosphotransferase family protein</fullName>
    </submittedName>
</protein>
<dbReference type="PANTHER" id="PTHR21064">
    <property type="entry name" value="AMINOGLYCOSIDE PHOSPHOTRANSFERASE DOMAIN-CONTAINING PROTEIN-RELATED"/>
    <property type="match status" value="1"/>
</dbReference>
<dbReference type="Proteomes" id="UP000435649">
    <property type="component" value="Unassembled WGS sequence"/>
</dbReference>
<feature type="domain" description="Aminoglycoside phosphotransferase" evidence="1">
    <location>
        <begin position="23"/>
        <end position="266"/>
    </location>
</feature>